<evidence type="ECO:0000259" key="1">
    <source>
        <dbReference type="Pfam" id="PF00561"/>
    </source>
</evidence>
<accession>A0A6M1TU47</accession>
<dbReference type="SUPFAM" id="SSF53474">
    <property type="entry name" value="alpha/beta-Hydrolases"/>
    <property type="match status" value="1"/>
</dbReference>
<dbReference type="GO" id="GO:0016020">
    <property type="term" value="C:membrane"/>
    <property type="evidence" value="ECO:0007669"/>
    <property type="project" value="TreeGrafter"/>
</dbReference>
<reference evidence="2 3" key="1">
    <citation type="submission" date="2020-02" db="EMBL/GenBank/DDBJ databases">
        <title>Rhodobacter translucens sp. nov., a novel bacterium isolated from activated sludge.</title>
        <authorList>
            <person name="Liu J."/>
        </authorList>
    </citation>
    <scope>NUCLEOTIDE SEQUENCE [LARGE SCALE GENOMIC DNA]</scope>
    <source>
        <strain evidence="2 3">HX-7-19</strain>
    </source>
</reference>
<organism evidence="2 3">
    <name type="scientific">Paragemmobacter kunshanensis</name>
    <dbReference type="NCBI Taxonomy" id="2583234"/>
    <lineage>
        <taxon>Bacteria</taxon>
        <taxon>Pseudomonadati</taxon>
        <taxon>Pseudomonadota</taxon>
        <taxon>Alphaproteobacteria</taxon>
        <taxon>Rhodobacterales</taxon>
        <taxon>Paracoccaceae</taxon>
        <taxon>Paragemmobacter</taxon>
    </lineage>
</organism>
<dbReference type="GO" id="GO:0046464">
    <property type="term" value="P:acylglycerol catabolic process"/>
    <property type="evidence" value="ECO:0007669"/>
    <property type="project" value="TreeGrafter"/>
</dbReference>
<dbReference type="GO" id="GO:0047372">
    <property type="term" value="F:monoacylglycerol lipase activity"/>
    <property type="evidence" value="ECO:0007669"/>
    <property type="project" value="TreeGrafter"/>
</dbReference>
<sequence length="302" mass="33300">MTDITGFTRRQIALPGITLSVQEAGAGRPLILLHGFPENGLCWAKVAPDLSQAFRVIIPDLRGYGQSDAPPDDASHDAYSKRRMAADILALMDHLCLPAAHILGHDRGARVAYRLALDHPARVLRLGIIEIAPTAEYWDAWGYDLALSAWHWTFLAQPAPVPERMIAADPVAWLDHTLRGWTLAKSLDCFPPASLAAYRLQATDPARIHAMCADYRAGATTDRAHDLADRAAGRRITAPLHFLWGRHGFPARTGDPAAIWRRWAEQVTDMSCDSGHFVMEENPQAVLDAFLPFFGSDQTARS</sequence>
<proteinExistence type="predicted"/>
<dbReference type="PANTHER" id="PTHR43798">
    <property type="entry name" value="MONOACYLGLYCEROL LIPASE"/>
    <property type="match status" value="1"/>
</dbReference>
<dbReference type="InterPro" id="IPR029058">
    <property type="entry name" value="AB_hydrolase_fold"/>
</dbReference>
<comment type="caution">
    <text evidence="2">The sequence shown here is derived from an EMBL/GenBank/DDBJ whole genome shotgun (WGS) entry which is preliminary data.</text>
</comment>
<protein>
    <submittedName>
        <fullName evidence="2">Alpha/beta hydrolase</fullName>
    </submittedName>
</protein>
<dbReference type="InterPro" id="IPR050266">
    <property type="entry name" value="AB_hydrolase_sf"/>
</dbReference>
<keyword evidence="3" id="KW-1185">Reference proteome</keyword>
<dbReference type="PANTHER" id="PTHR43798:SF33">
    <property type="entry name" value="HYDROLASE, PUTATIVE (AFU_ORTHOLOGUE AFUA_2G14860)-RELATED"/>
    <property type="match status" value="1"/>
</dbReference>
<dbReference type="Gene3D" id="3.40.50.1820">
    <property type="entry name" value="alpha/beta hydrolase"/>
    <property type="match status" value="1"/>
</dbReference>
<evidence type="ECO:0000313" key="3">
    <source>
        <dbReference type="Proteomes" id="UP000474758"/>
    </source>
</evidence>
<dbReference type="Proteomes" id="UP000474758">
    <property type="component" value="Unassembled WGS sequence"/>
</dbReference>
<dbReference type="RefSeq" id="WP_165046533.1">
    <property type="nucleotide sequence ID" value="NZ_JAALFE010000001.1"/>
</dbReference>
<keyword evidence="2" id="KW-0378">Hydrolase</keyword>
<name>A0A6M1TU47_9RHOB</name>
<evidence type="ECO:0000313" key="2">
    <source>
        <dbReference type="EMBL" id="NGQ89432.1"/>
    </source>
</evidence>
<dbReference type="EMBL" id="JAALFE010000001">
    <property type="protein sequence ID" value="NGQ89432.1"/>
    <property type="molecule type" value="Genomic_DNA"/>
</dbReference>
<dbReference type="InterPro" id="IPR000073">
    <property type="entry name" value="AB_hydrolase_1"/>
</dbReference>
<dbReference type="AlphaFoldDB" id="A0A6M1TU47"/>
<gene>
    <name evidence="2" type="ORF">G5V65_00880</name>
</gene>
<dbReference type="PRINTS" id="PR00111">
    <property type="entry name" value="ABHYDROLASE"/>
</dbReference>
<dbReference type="Pfam" id="PF00561">
    <property type="entry name" value="Abhydrolase_1"/>
    <property type="match status" value="1"/>
</dbReference>
<feature type="domain" description="AB hydrolase-1" evidence="1">
    <location>
        <begin position="29"/>
        <end position="283"/>
    </location>
</feature>